<keyword evidence="9" id="KW-1185">Reference proteome</keyword>
<evidence type="ECO:0000256" key="2">
    <source>
        <dbReference type="ARBA" id="ARBA00008779"/>
    </source>
</evidence>
<dbReference type="GO" id="GO:0046872">
    <property type="term" value="F:metal ion binding"/>
    <property type="evidence" value="ECO:0007669"/>
    <property type="project" value="UniProtKB-KW"/>
</dbReference>
<comment type="similarity">
    <text evidence="2">Belongs to the sulfatase family.</text>
</comment>
<keyword evidence="4" id="KW-0732">Signal</keyword>
<evidence type="ECO:0000313" key="9">
    <source>
        <dbReference type="Proteomes" id="UP000293142"/>
    </source>
</evidence>
<dbReference type="Gene3D" id="3.40.720.10">
    <property type="entry name" value="Alkaline Phosphatase, subunit A"/>
    <property type="match status" value="1"/>
</dbReference>
<proteinExistence type="inferred from homology"/>
<dbReference type="AlphaFoldDB" id="A0A4Q9DZR6"/>
<dbReference type="SUPFAM" id="SSF53649">
    <property type="entry name" value="Alkaline phosphatase-like"/>
    <property type="match status" value="1"/>
</dbReference>
<dbReference type="EMBL" id="SIRE01000001">
    <property type="protein sequence ID" value="TBL81936.1"/>
    <property type="molecule type" value="Genomic_DNA"/>
</dbReference>
<dbReference type="InterPro" id="IPR050738">
    <property type="entry name" value="Sulfatase"/>
</dbReference>
<evidence type="ECO:0000259" key="7">
    <source>
        <dbReference type="Pfam" id="PF00884"/>
    </source>
</evidence>
<dbReference type="PANTHER" id="PTHR42693">
    <property type="entry name" value="ARYLSULFATASE FAMILY MEMBER"/>
    <property type="match status" value="1"/>
</dbReference>
<dbReference type="CDD" id="cd16155">
    <property type="entry name" value="sulfatase_like"/>
    <property type="match status" value="1"/>
</dbReference>
<keyword evidence="5" id="KW-0378">Hydrolase</keyword>
<name>A0A4Q9DZR6_9BACL</name>
<dbReference type="PANTHER" id="PTHR42693:SF42">
    <property type="entry name" value="ARYLSULFATASE G"/>
    <property type="match status" value="1"/>
</dbReference>
<sequence length="471" mass="53394">MTTDRKPNILFLVADDQRFDTIHAGGNNQIMTPVLDRLSERGVCFGTTYITGGITPAVCVPSRACIHTGAHTLNASADRHLNQWPGLMTINPECAIMPQVMRESGYYTFATGKWHNDRQSFIRSFCDGAKIFFGGMSDHLQVPVYDFDPSGEYRKETKYMGQSFSTDLFADAAVKFIEDYDRDQPFFLYVAFTSPHDPRTAPQEFTEKYDPADIELPANFMEKHPFDNGEMTVRDELLEPFPRDPDSVRRHIADYYAMITHMDDRIGQILEALRVKGELDNTIIVYTADHGLALGQHGLMGKQNLYDHSIRIPLLMSGPGLPQNVRIDQVTCQFDIFPTLCDLAGIPIPATVDGQSLLPLIQGEKSGIHDSVFAVYKDLQRMVCDGEWKLIRYYRPEEHNYGSDRIQLFNIKEDPAEISDLSGDPRFAGHIQRLAAELSSWQQRMCDPWAYRPVMPPAGQPQKGQWGNWND</sequence>
<dbReference type="GO" id="GO:0004065">
    <property type="term" value="F:arylsulfatase activity"/>
    <property type="evidence" value="ECO:0007669"/>
    <property type="project" value="TreeGrafter"/>
</dbReference>
<evidence type="ECO:0000313" key="8">
    <source>
        <dbReference type="EMBL" id="TBL81936.1"/>
    </source>
</evidence>
<keyword evidence="3" id="KW-0479">Metal-binding</keyword>
<evidence type="ECO:0000256" key="4">
    <source>
        <dbReference type="ARBA" id="ARBA00022729"/>
    </source>
</evidence>
<evidence type="ECO:0000256" key="6">
    <source>
        <dbReference type="ARBA" id="ARBA00022837"/>
    </source>
</evidence>
<dbReference type="OrthoDB" id="9762324at2"/>
<organism evidence="8 9">
    <name type="scientific">Paenibacillus thalictri</name>
    <dbReference type="NCBI Taxonomy" id="2527873"/>
    <lineage>
        <taxon>Bacteria</taxon>
        <taxon>Bacillati</taxon>
        <taxon>Bacillota</taxon>
        <taxon>Bacilli</taxon>
        <taxon>Bacillales</taxon>
        <taxon>Paenibacillaceae</taxon>
        <taxon>Paenibacillus</taxon>
    </lineage>
</organism>
<evidence type="ECO:0000256" key="5">
    <source>
        <dbReference type="ARBA" id="ARBA00022801"/>
    </source>
</evidence>
<dbReference type="InterPro" id="IPR000917">
    <property type="entry name" value="Sulfatase_N"/>
</dbReference>
<gene>
    <name evidence="8" type="ORF">EYB31_00025</name>
</gene>
<dbReference type="RefSeq" id="WP_131011221.1">
    <property type="nucleotide sequence ID" value="NZ_SIRE01000001.1"/>
</dbReference>
<protein>
    <submittedName>
        <fullName evidence="8">DUF4976 domain-containing protein</fullName>
    </submittedName>
</protein>
<evidence type="ECO:0000256" key="1">
    <source>
        <dbReference type="ARBA" id="ARBA00001913"/>
    </source>
</evidence>
<comment type="caution">
    <text evidence="8">The sequence shown here is derived from an EMBL/GenBank/DDBJ whole genome shotgun (WGS) entry which is preliminary data.</text>
</comment>
<feature type="domain" description="Sulfatase N-terminal" evidence="7">
    <location>
        <begin position="7"/>
        <end position="346"/>
    </location>
</feature>
<dbReference type="Proteomes" id="UP000293142">
    <property type="component" value="Unassembled WGS sequence"/>
</dbReference>
<dbReference type="InterPro" id="IPR017850">
    <property type="entry name" value="Alkaline_phosphatase_core_sf"/>
</dbReference>
<keyword evidence="6" id="KW-0106">Calcium</keyword>
<evidence type="ECO:0000256" key="3">
    <source>
        <dbReference type="ARBA" id="ARBA00022723"/>
    </source>
</evidence>
<reference evidence="8 9" key="1">
    <citation type="submission" date="2019-02" db="EMBL/GenBank/DDBJ databases">
        <title>Paenibacillus sp. nov., isolated from surface-sterilized tissue of Thalictrum simplex L.</title>
        <authorList>
            <person name="Tuo L."/>
        </authorList>
    </citation>
    <scope>NUCLEOTIDE SEQUENCE [LARGE SCALE GENOMIC DNA]</scope>
    <source>
        <strain evidence="8 9">N2SHLJ1</strain>
    </source>
</reference>
<comment type="cofactor">
    <cofactor evidence="1">
        <name>Ca(2+)</name>
        <dbReference type="ChEBI" id="CHEBI:29108"/>
    </cofactor>
</comment>
<accession>A0A4Q9DZR6</accession>
<dbReference type="Pfam" id="PF00884">
    <property type="entry name" value="Sulfatase"/>
    <property type="match status" value="1"/>
</dbReference>